<dbReference type="GO" id="GO:0016887">
    <property type="term" value="F:ATP hydrolysis activity"/>
    <property type="evidence" value="ECO:0007669"/>
    <property type="project" value="InterPro"/>
</dbReference>
<dbReference type="InterPro" id="IPR011527">
    <property type="entry name" value="ABC1_TM_dom"/>
</dbReference>
<feature type="transmembrane region" description="Helical" evidence="9">
    <location>
        <begin position="792"/>
        <end position="812"/>
    </location>
</feature>
<feature type="transmembrane region" description="Helical" evidence="9">
    <location>
        <begin position="891"/>
        <end position="913"/>
    </location>
</feature>
<gene>
    <name evidence="12" type="ORF">GEV33_008394</name>
</gene>
<dbReference type="FunFam" id="3.40.50.300:FF:000163">
    <property type="entry name" value="Multidrug resistance-associated protein member 4"/>
    <property type="match status" value="1"/>
</dbReference>
<evidence type="ECO:0000313" key="13">
    <source>
        <dbReference type="Proteomes" id="UP000719412"/>
    </source>
</evidence>
<dbReference type="InterPro" id="IPR003439">
    <property type="entry name" value="ABC_transporter-like_ATP-bd"/>
</dbReference>
<feature type="transmembrane region" description="Helical" evidence="9">
    <location>
        <begin position="309"/>
        <end position="334"/>
    </location>
</feature>
<sequence length="1452" mass="163149">MSNESTNTELTSEIQSGPFVLYNVSFKIQAGEKIGIVGRTGAGKTSIVSALFRLYDFDGSITIEEIDSKSISLEDLRSKIAIIPQEPVLFLGTLRKNLDLFNEFDDSHFSSALEDVELKNMPSDLRSGLDTMIRNVKIVIIDEATANVDLGTDALIQATMRRKFRQCTAMMIAHRLDSDLFFWWQLCFLFEGDKTTPTEDNLCEILDDQRSKRLGDKLEKFWCEEQSRRSPSLWRALYRTFGVKFMIHVYLGKLLSVYGMRKLSATDRRLRIINEIIHGIKIIKMYAWEKPFGTFVTQFRKLEIHQIKIMCYINSFTSSCPLFVNHVALFFWVLTITLSGNSLNAKHIFFMSSIYHSLRLVALIFFPFGVTFWTQTIVSVRRIQQFLKSEETSKFAQRYRNREITLTKICAKWDASSDEYKLNDVNLTIQPGQVVAIVGSIGSGKTTLLQAMLNEIPHLEGRLEVGGSISYAPQEAWLFSGTIKENILFGKDLDEAKYHKVVEMCALQRDFSVFPCGDLTRVGEKGVRLSGGQKARVTLARALYRDVDFYLLDDPFSAVDARVGKELFDNCIKNYLRNKTVVLTTHQLHYLESVDVIYVLDNGRVKASGTYEELKLEHLELLPGDNRGGEIKLDTAASYQFESVDATAETKETEEIGSVSNLIYRRYFKSGGKIIVACLITLTILLTASVIHGAQYFLSFWVNQEQAKTTTLTSTQCLFIYGSLVSLVLILCLASALACFKFGVVLATNLHDKMFRKIVAMPMRFFETNPSGRILNRFSKDMDSIDEDVPMSFLFTVLVAGEIIFIAIFNFVVNLKMLIPTLVMFGIVCYFRVVFLAISRNLKRLEARARSPILSHLSSSLQGLVTIRAFHNQPDQQAKFNGHQDLHTSAYYLYLASSSAFGFWLDFICGLYLSTVTLSFLLIHSEIHGGDVGFSISQCLIMMGTLQYGMKKWSDLENDMVSVERVVEYCDLTPELDDGTKIPSELWPTTGKIAFNGVSLRYSDDAPLIINRLSLQIDPEDKIGIVGRTGAGKSSLVSTLFRLTHFEGDIKIDGVNIKTLPLRRLRSRISIIPQEPTLFSGTIRKNLDPFDEYPDSHLWEALNDVELKTVVSDSPAGLSSRVSESGLNFSVGQRQLLCLARAIIRMNKILILDEATANVDFQTDELIQSTIRRKFKGCTVLTVAHRLQTVMDCEKILVIDAGCAVEFDSPSKLLQNTNGTFYKLVQMSVLPRQPVCCSSESTPRYLETRPLWCKPCWSVPGLSVVVVSFVGRIWTWFFGLARTEHAFDACSGVIFIARTPRGQCALDHRGALPGFIDPCEGRLNDMPSTKNSNTSMLLSNDERNDNPVAPDVTRICKSAVITSPGARGDSTTSQKFAEDALAALDEMPLEFTVYRHRRMVLKFGLIPLSSMIADSDHFTQKSLVATCGTAARSAVADQVLLKIPSSVHDPFF</sequence>
<reference evidence="12" key="1">
    <citation type="journal article" date="2020" name="J Insects Food Feed">
        <title>The yellow mealworm (Tenebrio molitor) genome: a resource for the emerging insects as food and feed industry.</title>
        <authorList>
            <person name="Eriksson T."/>
            <person name="Andere A."/>
            <person name="Kelstrup H."/>
            <person name="Emery V."/>
            <person name="Picard C."/>
        </authorList>
    </citation>
    <scope>NUCLEOTIDE SEQUENCE</scope>
    <source>
        <strain evidence="12">Stoneville</strain>
        <tissue evidence="12">Whole head</tissue>
    </source>
</reference>
<evidence type="ECO:0000259" key="10">
    <source>
        <dbReference type="PROSITE" id="PS50893"/>
    </source>
</evidence>
<dbReference type="GO" id="GO:0140359">
    <property type="term" value="F:ABC-type transporter activity"/>
    <property type="evidence" value="ECO:0007669"/>
    <property type="project" value="InterPro"/>
</dbReference>
<keyword evidence="8 9" id="KW-0472">Membrane</keyword>
<dbReference type="InterPro" id="IPR050173">
    <property type="entry name" value="ABC_transporter_C-like"/>
</dbReference>
<dbReference type="InterPro" id="IPR027417">
    <property type="entry name" value="P-loop_NTPase"/>
</dbReference>
<dbReference type="PROSITE" id="PS00211">
    <property type="entry name" value="ABC_TRANSPORTER_1"/>
    <property type="match status" value="2"/>
</dbReference>
<dbReference type="EMBL" id="JABDTM020024318">
    <property type="protein sequence ID" value="KAH0814397.1"/>
    <property type="molecule type" value="Genomic_DNA"/>
</dbReference>
<feature type="transmembrane region" description="Helical" evidence="9">
    <location>
        <begin position="818"/>
        <end position="838"/>
    </location>
</feature>
<keyword evidence="2" id="KW-0813">Transport</keyword>
<evidence type="ECO:0000256" key="8">
    <source>
        <dbReference type="ARBA" id="ARBA00023136"/>
    </source>
</evidence>
<keyword evidence="13" id="KW-1185">Reference proteome</keyword>
<dbReference type="SMART" id="SM00382">
    <property type="entry name" value="AAA"/>
    <property type="match status" value="3"/>
</dbReference>
<feature type="transmembrane region" description="Helical" evidence="9">
    <location>
        <begin position="718"/>
        <end position="747"/>
    </location>
</feature>
<dbReference type="InterPro" id="IPR036640">
    <property type="entry name" value="ABC1_TM_sf"/>
</dbReference>
<keyword evidence="4" id="KW-0677">Repeat</keyword>
<feature type="domain" description="ABC transporter" evidence="10">
    <location>
        <begin position="6"/>
        <end position="218"/>
    </location>
</feature>
<feature type="transmembrane region" description="Helical" evidence="9">
    <location>
        <begin position="674"/>
        <end position="698"/>
    </location>
</feature>
<dbReference type="SUPFAM" id="SSF52540">
    <property type="entry name" value="P-loop containing nucleoside triphosphate hydrolases"/>
    <property type="match status" value="3"/>
</dbReference>
<dbReference type="GO" id="GO:0016020">
    <property type="term" value="C:membrane"/>
    <property type="evidence" value="ECO:0007669"/>
    <property type="project" value="UniProtKB-SubCell"/>
</dbReference>
<keyword evidence="7 9" id="KW-1133">Transmembrane helix</keyword>
<organism evidence="12 13">
    <name type="scientific">Tenebrio molitor</name>
    <name type="common">Yellow mealworm beetle</name>
    <dbReference type="NCBI Taxonomy" id="7067"/>
    <lineage>
        <taxon>Eukaryota</taxon>
        <taxon>Metazoa</taxon>
        <taxon>Ecdysozoa</taxon>
        <taxon>Arthropoda</taxon>
        <taxon>Hexapoda</taxon>
        <taxon>Insecta</taxon>
        <taxon>Pterygota</taxon>
        <taxon>Neoptera</taxon>
        <taxon>Endopterygota</taxon>
        <taxon>Coleoptera</taxon>
        <taxon>Polyphaga</taxon>
        <taxon>Cucujiformia</taxon>
        <taxon>Tenebrionidae</taxon>
        <taxon>Tenebrio</taxon>
    </lineage>
</organism>
<evidence type="ECO:0000256" key="4">
    <source>
        <dbReference type="ARBA" id="ARBA00022737"/>
    </source>
</evidence>
<dbReference type="Gene3D" id="3.40.50.300">
    <property type="entry name" value="P-loop containing nucleotide triphosphate hydrolases"/>
    <property type="match status" value="4"/>
</dbReference>
<dbReference type="PROSITE" id="PS50893">
    <property type="entry name" value="ABC_TRANSPORTER_2"/>
    <property type="match status" value="3"/>
</dbReference>
<dbReference type="Proteomes" id="UP000719412">
    <property type="component" value="Unassembled WGS sequence"/>
</dbReference>
<dbReference type="InterPro" id="IPR017871">
    <property type="entry name" value="ABC_transporter-like_CS"/>
</dbReference>
<evidence type="ECO:0000256" key="3">
    <source>
        <dbReference type="ARBA" id="ARBA00022692"/>
    </source>
</evidence>
<dbReference type="PANTHER" id="PTHR24223:SF448">
    <property type="entry name" value="FI20146P1-RELATED"/>
    <property type="match status" value="1"/>
</dbReference>
<dbReference type="GO" id="GO:0005524">
    <property type="term" value="F:ATP binding"/>
    <property type="evidence" value="ECO:0007669"/>
    <property type="project" value="UniProtKB-KW"/>
</dbReference>
<dbReference type="InterPro" id="IPR003593">
    <property type="entry name" value="AAA+_ATPase"/>
</dbReference>
<evidence type="ECO:0000256" key="1">
    <source>
        <dbReference type="ARBA" id="ARBA00004141"/>
    </source>
</evidence>
<dbReference type="InterPro" id="IPR044726">
    <property type="entry name" value="ABCC_6TM_D2"/>
</dbReference>
<dbReference type="CDD" id="cd18580">
    <property type="entry name" value="ABC_6TM_ABCC_D2"/>
    <property type="match status" value="1"/>
</dbReference>
<dbReference type="Pfam" id="PF00005">
    <property type="entry name" value="ABC_tran"/>
    <property type="match status" value="3"/>
</dbReference>
<proteinExistence type="predicted"/>
<protein>
    <submittedName>
        <fullName evidence="12">Uncharacterized protein</fullName>
    </submittedName>
</protein>
<dbReference type="FunFam" id="3.40.50.300:FF:000973">
    <property type="entry name" value="Multidrug resistance-associated protein 4"/>
    <property type="match status" value="1"/>
</dbReference>
<comment type="caution">
    <text evidence="12">The sequence shown here is derived from an EMBL/GenBank/DDBJ whole genome shotgun (WGS) entry which is preliminary data.</text>
</comment>
<dbReference type="SUPFAM" id="SSF90123">
    <property type="entry name" value="ABC transporter transmembrane region"/>
    <property type="match status" value="2"/>
</dbReference>
<feature type="transmembrane region" description="Helical" evidence="9">
    <location>
        <begin position="354"/>
        <end position="374"/>
    </location>
</feature>
<feature type="transmembrane region" description="Helical" evidence="9">
    <location>
        <begin position="236"/>
        <end position="260"/>
    </location>
</feature>
<reference evidence="12" key="2">
    <citation type="submission" date="2021-08" db="EMBL/GenBank/DDBJ databases">
        <authorList>
            <person name="Eriksson T."/>
        </authorList>
    </citation>
    <scope>NUCLEOTIDE SEQUENCE</scope>
    <source>
        <strain evidence="12">Stoneville</strain>
        <tissue evidence="12">Whole head</tissue>
    </source>
</reference>
<dbReference type="Pfam" id="PF00664">
    <property type="entry name" value="ABC_membrane"/>
    <property type="match status" value="2"/>
</dbReference>
<evidence type="ECO:0000256" key="6">
    <source>
        <dbReference type="ARBA" id="ARBA00022840"/>
    </source>
</evidence>
<dbReference type="Gene3D" id="1.20.1560.10">
    <property type="entry name" value="ABC transporter type 1, transmembrane domain"/>
    <property type="match status" value="2"/>
</dbReference>
<name>A0A8J6HHN4_TENMO</name>
<dbReference type="FunFam" id="1.20.1560.10:FF:000014">
    <property type="entry name" value="Multidrug resistance-associated protein member 4"/>
    <property type="match status" value="1"/>
</dbReference>
<evidence type="ECO:0000256" key="7">
    <source>
        <dbReference type="ARBA" id="ARBA00022989"/>
    </source>
</evidence>
<dbReference type="CDD" id="cd03244">
    <property type="entry name" value="ABCC_MRP_domain2"/>
    <property type="match status" value="1"/>
</dbReference>
<accession>A0A8J6HHN4</accession>
<feature type="domain" description="ABC transporter" evidence="10">
    <location>
        <begin position="399"/>
        <end position="627"/>
    </location>
</feature>
<evidence type="ECO:0000256" key="2">
    <source>
        <dbReference type="ARBA" id="ARBA00022448"/>
    </source>
</evidence>
<dbReference type="PROSITE" id="PS50929">
    <property type="entry name" value="ABC_TM1F"/>
    <property type="match status" value="1"/>
</dbReference>
<dbReference type="PANTHER" id="PTHR24223">
    <property type="entry name" value="ATP-BINDING CASSETTE SUB-FAMILY C"/>
    <property type="match status" value="1"/>
</dbReference>
<evidence type="ECO:0000259" key="11">
    <source>
        <dbReference type="PROSITE" id="PS50929"/>
    </source>
</evidence>
<dbReference type="CDD" id="cd03250">
    <property type="entry name" value="ABCC_MRP_domain1"/>
    <property type="match status" value="1"/>
</dbReference>
<keyword evidence="5" id="KW-0547">Nucleotide-binding</keyword>
<evidence type="ECO:0000313" key="12">
    <source>
        <dbReference type="EMBL" id="KAH0814397.1"/>
    </source>
</evidence>
<evidence type="ECO:0000256" key="5">
    <source>
        <dbReference type="ARBA" id="ARBA00022741"/>
    </source>
</evidence>
<feature type="domain" description="ABC transporter" evidence="10">
    <location>
        <begin position="993"/>
        <end position="1226"/>
    </location>
</feature>
<evidence type="ECO:0000256" key="9">
    <source>
        <dbReference type="SAM" id="Phobius"/>
    </source>
</evidence>
<keyword evidence="6" id="KW-0067">ATP-binding</keyword>
<comment type="subcellular location">
    <subcellularLocation>
        <location evidence="1">Membrane</location>
        <topology evidence="1">Multi-pass membrane protein</topology>
    </subcellularLocation>
</comment>
<feature type="domain" description="ABC transmembrane type-1" evidence="11">
    <location>
        <begin position="674"/>
        <end position="958"/>
    </location>
</feature>
<keyword evidence="3 9" id="KW-0812">Transmembrane</keyword>